<proteinExistence type="predicted"/>
<dbReference type="PROSITE" id="PS00198">
    <property type="entry name" value="4FE4S_FER_1"/>
    <property type="match status" value="2"/>
</dbReference>
<evidence type="ECO:0000256" key="3">
    <source>
        <dbReference type="ARBA" id="ARBA00023014"/>
    </source>
</evidence>
<keyword evidence="2" id="KW-0408">Iron</keyword>
<feature type="domain" description="4Fe-4S ferredoxin-type" evidence="4">
    <location>
        <begin position="303"/>
        <end position="333"/>
    </location>
</feature>
<evidence type="ECO:0000313" key="6">
    <source>
        <dbReference type="Proteomes" id="UP001500604"/>
    </source>
</evidence>
<evidence type="ECO:0000256" key="1">
    <source>
        <dbReference type="ARBA" id="ARBA00022723"/>
    </source>
</evidence>
<dbReference type="PANTHER" id="PTHR40447:SF1">
    <property type="entry name" value="ANAEROBIC SULFITE REDUCTASE SUBUNIT A"/>
    <property type="match status" value="1"/>
</dbReference>
<organism evidence="5 6">
    <name type="scientific">Kistimonas scapharcae</name>
    <dbReference type="NCBI Taxonomy" id="1036133"/>
    <lineage>
        <taxon>Bacteria</taxon>
        <taxon>Pseudomonadati</taxon>
        <taxon>Pseudomonadota</taxon>
        <taxon>Gammaproteobacteria</taxon>
        <taxon>Oceanospirillales</taxon>
        <taxon>Endozoicomonadaceae</taxon>
        <taxon>Kistimonas</taxon>
    </lineage>
</organism>
<keyword evidence="1" id="KW-0479">Metal-binding</keyword>
<dbReference type="EMBL" id="BAABFL010000390">
    <property type="protein sequence ID" value="GAA4650372.1"/>
    <property type="molecule type" value="Genomic_DNA"/>
</dbReference>
<dbReference type="InterPro" id="IPR017900">
    <property type="entry name" value="4Fe4S_Fe_S_CS"/>
</dbReference>
<reference evidence="6" key="1">
    <citation type="journal article" date="2019" name="Int. J. Syst. Evol. Microbiol.">
        <title>The Global Catalogue of Microorganisms (GCM) 10K type strain sequencing project: providing services to taxonomists for standard genome sequencing and annotation.</title>
        <authorList>
            <consortium name="The Broad Institute Genomics Platform"/>
            <consortium name="The Broad Institute Genome Sequencing Center for Infectious Disease"/>
            <person name="Wu L."/>
            <person name="Ma J."/>
        </authorList>
    </citation>
    <scope>NUCLEOTIDE SEQUENCE [LARGE SCALE GENOMIC DNA]</scope>
    <source>
        <strain evidence="6">JCM 17805</strain>
    </source>
</reference>
<evidence type="ECO:0000259" key="4">
    <source>
        <dbReference type="PROSITE" id="PS51379"/>
    </source>
</evidence>
<sequence length="340" mass="38032">MYVYELERPEHLRDWLLMRYRVMQPVQDATGNGSWQEVVSGDVTPFDPALRPVMSPKSMFFAEREHLFEFDGETFRSSRPASEPQVLFGMKACDLTALAYQDLHFQDDPYYQARRKDTLLVGIDCSSPCENGFCSTVDAGPLVDEARADLILAPMPSIGGDQPGWWLICASPAGHGAVDGMNLTPADSHWRYWRDMNGEHARAAFPNDTYIINGIQRINARAIPDDVWDSLARKCLGCSGCSQTCPTCSCYATRDIKTEKGFYRERFHDSCLMEGFQKEASGANPTSAAGRRVARYWYHKFSGDFVRKMGRFGCVGCGRCEATCPGSIGVHSVMEKIAHV</sequence>
<name>A0ABP8V609_9GAMM</name>
<protein>
    <recommendedName>
        <fullName evidence="4">4Fe-4S ferredoxin-type domain-containing protein</fullName>
    </recommendedName>
</protein>
<dbReference type="PANTHER" id="PTHR40447">
    <property type="entry name" value="ANAEROBIC SULFITE REDUCTASE SUBUNIT A"/>
    <property type="match status" value="1"/>
</dbReference>
<evidence type="ECO:0000313" key="5">
    <source>
        <dbReference type="EMBL" id="GAA4650372.1"/>
    </source>
</evidence>
<dbReference type="InterPro" id="IPR017896">
    <property type="entry name" value="4Fe4S_Fe-S-bd"/>
</dbReference>
<evidence type="ECO:0000256" key="2">
    <source>
        <dbReference type="ARBA" id="ARBA00023004"/>
    </source>
</evidence>
<dbReference type="Proteomes" id="UP001500604">
    <property type="component" value="Unassembled WGS sequence"/>
</dbReference>
<feature type="domain" description="4Fe-4S ferredoxin-type" evidence="4">
    <location>
        <begin position="224"/>
        <end position="256"/>
    </location>
</feature>
<dbReference type="PROSITE" id="PS51379">
    <property type="entry name" value="4FE4S_FER_2"/>
    <property type="match status" value="2"/>
</dbReference>
<accession>A0ABP8V609</accession>
<keyword evidence="6" id="KW-1185">Reference proteome</keyword>
<comment type="caution">
    <text evidence="5">The sequence shown here is derived from an EMBL/GenBank/DDBJ whole genome shotgun (WGS) entry which is preliminary data.</text>
</comment>
<gene>
    <name evidence="5" type="ORF">GCM10023116_26550</name>
</gene>
<dbReference type="Pfam" id="PF17179">
    <property type="entry name" value="Fer4_22"/>
    <property type="match status" value="1"/>
</dbReference>
<dbReference type="SUPFAM" id="SSF46548">
    <property type="entry name" value="alpha-helical ferredoxin"/>
    <property type="match status" value="1"/>
</dbReference>
<keyword evidence="3" id="KW-0411">Iron-sulfur</keyword>